<gene>
    <name evidence="2" type="ORF">ATANTOWER_025481</name>
</gene>
<dbReference type="Proteomes" id="UP001345963">
    <property type="component" value="Unassembled WGS sequence"/>
</dbReference>
<sequence length="131" mass="14721">RGSPKVKLGFIKPCGPEPYHELSQESDSVIPEPGTAEAAKDRTVARNANKNKRETGMLQLGHDVNFDFPIPRLMERSTSSGRGKPRTASWQTIRIYKTLPGRWLPCYGVPWLMKLNHAGFLFQQDLAPTQC</sequence>
<dbReference type="EMBL" id="JAHUTI010000591">
    <property type="protein sequence ID" value="MED6232243.1"/>
    <property type="molecule type" value="Genomic_DNA"/>
</dbReference>
<evidence type="ECO:0000313" key="2">
    <source>
        <dbReference type="EMBL" id="MED6232243.1"/>
    </source>
</evidence>
<protein>
    <submittedName>
        <fullName evidence="2">Uncharacterized protein</fullName>
    </submittedName>
</protein>
<feature type="non-terminal residue" evidence="2">
    <location>
        <position position="1"/>
    </location>
</feature>
<keyword evidence="3" id="KW-1185">Reference proteome</keyword>
<evidence type="ECO:0000256" key="1">
    <source>
        <dbReference type="SAM" id="MobiDB-lite"/>
    </source>
</evidence>
<reference evidence="2 3" key="1">
    <citation type="submission" date="2021-07" db="EMBL/GenBank/DDBJ databases">
        <authorList>
            <person name="Palmer J.M."/>
        </authorList>
    </citation>
    <scope>NUCLEOTIDE SEQUENCE [LARGE SCALE GENOMIC DNA]</scope>
    <source>
        <strain evidence="2 3">AT_MEX2019</strain>
        <tissue evidence="2">Muscle</tissue>
    </source>
</reference>
<proteinExistence type="predicted"/>
<accession>A0ABU7A392</accession>
<feature type="region of interest" description="Disordered" evidence="1">
    <location>
        <begin position="17"/>
        <end position="58"/>
    </location>
</feature>
<evidence type="ECO:0000313" key="3">
    <source>
        <dbReference type="Proteomes" id="UP001345963"/>
    </source>
</evidence>
<name>A0ABU7A392_9TELE</name>
<comment type="caution">
    <text evidence="2">The sequence shown here is derived from an EMBL/GenBank/DDBJ whole genome shotgun (WGS) entry which is preliminary data.</text>
</comment>
<organism evidence="2 3">
    <name type="scientific">Ataeniobius toweri</name>
    <dbReference type="NCBI Taxonomy" id="208326"/>
    <lineage>
        <taxon>Eukaryota</taxon>
        <taxon>Metazoa</taxon>
        <taxon>Chordata</taxon>
        <taxon>Craniata</taxon>
        <taxon>Vertebrata</taxon>
        <taxon>Euteleostomi</taxon>
        <taxon>Actinopterygii</taxon>
        <taxon>Neopterygii</taxon>
        <taxon>Teleostei</taxon>
        <taxon>Neoteleostei</taxon>
        <taxon>Acanthomorphata</taxon>
        <taxon>Ovalentaria</taxon>
        <taxon>Atherinomorphae</taxon>
        <taxon>Cyprinodontiformes</taxon>
        <taxon>Goodeidae</taxon>
        <taxon>Ataeniobius</taxon>
    </lineage>
</organism>